<dbReference type="PANTHER" id="PTHR30426">
    <property type="entry name" value="4-HYDROXY-3-METHYLBUT-2-ENYL DIPHOSPHATE REDUCTASE"/>
    <property type="match status" value="1"/>
</dbReference>
<comment type="similarity">
    <text evidence="5">Belongs to the IspH family.</text>
</comment>
<keyword evidence="7" id="KW-1185">Reference proteome</keyword>
<dbReference type="EMBL" id="JAVIKH010000010">
    <property type="protein sequence ID" value="MDX8336453.1"/>
    <property type="molecule type" value="Genomic_DNA"/>
</dbReference>
<feature type="binding site" evidence="5">
    <location>
        <position position="227"/>
    </location>
    <ligand>
        <name>(2E)-4-hydroxy-3-methylbut-2-enyl diphosphate</name>
        <dbReference type="ChEBI" id="CHEBI:128753"/>
    </ligand>
</feature>
<feature type="binding site" evidence="5">
    <location>
        <position position="226"/>
    </location>
    <ligand>
        <name>dimethylallyl diphosphate</name>
        <dbReference type="ChEBI" id="CHEBI:57623"/>
    </ligand>
</feature>
<comment type="catalytic activity">
    <reaction evidence="5">
        <text>dimethylallyl diphosphate + 2 oxidized [2Fe-2S]-[ferredoxin] + H2O = (2E)-4-hydroxy-3-methylbut-2-enyl diphosphate + 2 reduced [2Fe-2S]-[ferredoxin] + 2 H(+)</text>
        <dbReference type="Rhea" id="RHEA:24825"/>
        <dbReference type="Rhea" id="RHEA-COMP:10000"/>
        <dbReference type="Rhea" id="RHEA-COMP:10001"/>
        <dbReference type="ChEBI" id="CHEBI:15377"/>
        <dbReference type="ChEBI" id="CHEBI:15378"/>
        <dbReference type="ChEBI" id="CHEBI:33737"/>
        <dbReference type="ChEBI" id="CHEBI:33738"/>
        <dbReference type="ChEBI" id="CHEBI:57623"/>
        <dbReference type="ChEBI" id="CHEBI:128753"/>
        <dbReference type="EC" id="1.17.7.4"/>
    </reaction>
</comment>
<comment type="caution">
    <text evidence="6">The sequence shown here is derived from an EMBL/GenBank/DDBJ whole genome shotgun (WGS) entry which is preliminary data.</text>
</comment>
<dbReference type="NCBIfam" id="TIGR00216">
    <property type="entry name" value="ispH_lytB"/>
    <property type="match status" value="1"/>
</dbReference>
<feature type="binding site" evidence="5">
    <location>
        <position position="130"/>
    </location>
    <ligand>
        <name>isopentenyl diphosphate</name>
        <dbReference type="ChEBI" id="CHEBI:128769"/>
    </ligand>
</feature>
<feature type="binding site" evidence="5">
    <location>
        <position position="41"/>
    </location>
    <ligand>
        <name>dimethylallyl diphosphate</name>
        <dbReference type="ChEBI" id="CHEBI:57623"/>
    </ligand>
</feature>
<feature type="binding site" evidence="5">
    <location>
        <position position="197"/>
    </location>
    <ligand>
        <name>[4Fe-4S] cluster</name>
        <dbReference type="ChEBI" id="CHEBI:49883"/>
    </ligand>
</feature>
<keyword evidence="2 5" id="KW-0479">Metal-binding</keyword>
<feature type="binding site" evidence="5">
    <location>
        <position position="41"/>
    </location>
    <ligand>
        <name>isopentenyl diphosphate</name>
        <dbReference type="ChEBI" id="CHEBI:128769"/>
    </ligand>
</feature>
<accession>A0ABU4WA86</accession>
<evidence type="ECO:0000256" key="2">
    <source>
        <dbReference type="ARBA" id="ARBA00022723"/>
    </source>
</evidence>
<evidence type="ECO:0000256" key="1">
    <source>
        <dbReference type="ARBA" id="ARBA00022485"/>
    </source>
</evidence>
<feature type="binding site" evidence="5">
    <location>
        <position position="225"/>
    </location>
    <ligand>
        <name>isopentenyl diphosphate</name>
        <dbReference type="ChEBI" id="CHEBI:128769"/>
    </ligand>
</feature>
<feature type="binding site" evidence="5">
    <location>
        <position position="269"/>
    </location>
    <ligand>
        <name>isopentenyl diphosphate</name>
        <dbReference type="ChEBI" id="CHEBI:128769"/>
    </ligand>
</feature>
<dbReference type="Gene3D" id="3.40.50.11270">
    <property type="match status" value="1"/>
</dbReference>
<evidence type="ECO:0000256" key="3">
    <source>
        <dbReference type="ARBA" id="ARBA00023004"/>
    </source>
</evidence>
<evidence type="ECO:0000256" key="5">
    <source>
        <dbReference type="HAMAP-Rule" id="MF_00191"/>
    </source>
</evidence>
<dbReference type="HAMAP" id="MF_00191">
    <property type="entry name" value="IspH"/>
    <property type="match status" value="1"/>
</dbReference>
<protein>
    <recommendedName>
        <fullName evidence="5">4-hydroxy-3-methylbut-2-enyl diphosphate reductase</fullName>
        <shortName evidence="5">HMBPP reductase</shortName>
        <ecNumber evidence="5">1.17.7.4</ecNumber>
    </recommendedName>
</protein>
<dbReference type="Gene3D" id="3.40.1010.20">
    <property type="entry name" value="4-hydroxy-3-methylbut-2-enyl diphosphate reductase, catalytic domain"/>
    <property type="match status" value="2"/>
</dbReference>
<comment type="catalytic activity">
    <reaction evidence="5">
        <text>isopentenyl diphosphate + 2 oxidized [2Fe-2S]-[ferredoxin] + H2O = (2E)-4-hydroxy-3-methylbut-2-enyl diphosphate + 2 reduced [2Fe-2S]-[ferredoxin] + 2 H(+)</text>
        <dbReference type="Rhea" id="RHEA:24488"/>
        <dbReference type="Rhea" id="RHEA-COMP:10000"/>
        <dbReference type="Rhea" id="RHEA-COMP:10001"/>
        <dbReference type="ChEBI" id="CHEBI:15377"/>
        <dbReference type="ChEBI" id="CHEBI:15378"/>
        <dbReference type="ChEBI" id="CHEBI:33737"/>
        <dbReference type="ChEBI" id="CHEBI:33738"/>
        <dbReference type="ChEBI" id="CHEBI:128753"/>
        <dbReference type="ChEBI" id="CHEBI:128769"/>
        <dbReference type="EC" id="1.17.7.4"/>
    </reaction>
</comment>
<feature type="active site" description="Proton donor" evidence="5">
    <location>
        <position position="132"/>
    </location>
</feature>
<dbReference type="GO" id="GO:0051745">
    <property type="term" value="F:4-hydroxy-3-methylbut-2-enyl diphosphate reductase activity"/>
    <property type="evidence" value="ECO:0007669"/>
    <property type="project" value="UniProtKB-EC"/>
</dbReference>
<feature type="binding site" evidence="5">
    <location>
        <position position="225"/>
    </location>
    <ligand>
        <name>dimethylallyl diphosphate</name>
        <dbReference type="ChEBI" id="CHEBI:57623"/>
    </ligand>
</feature>
<keyword evidence="1 5" id="KW-0004">4Fe-4S</keyword>
<feature type="binding site" evidence="5">
    <location>
        <position position="269"/>
    </location>
    <ligand>
        <name>dimethylallyl diphosphate</name>
        <dbReference type="ChEBI" id="CHEBI:57623"/>
    </ligand>
</feature>
<feature type="binding site" evidence="5">
    <location>
        <position position="102"/>
    </location>
    <ligand>
        <name>[4Fe-4S] cluster</name>
        <dbReference type="ChEBI" id="CHEBI:49883"/>
    </ligand>
</feature>
<gene>
    <name evidence="5 6" type="primary">ispH</name>
    <name evidence="6" type="ORF">RFV38_08095</name>
</gene>
<organism evidence="6 7">
    <name type="scientific">Candidatus Cetobacterium colombiensis</name>
    <dbReference type="NCBI Taxonomy" id="3073100"/>
    <lineage>
        <taxon>Bacteria</taxon>
        <taxon>Fusobacteriati</taxon>
        <taxon>Fusobacteriota</taxon>
        <taxon>Fusobacteriia</taxon>
        <taxon>Fusobacteriales</taxon>
        <taxon>Fusobacteriaceae</taxon>
        <taxon>Cetobacterium</taxon>
    </lineage>
</organism>
<sequence>MEIVRAEKMGFCFGVKKAVETCYKISNYKDKKKYILGMVVHNKDVVREMENIGFVTVNEEDILNGKDSLKKGDIIIIRAHGTTSQIVEILKNKEVEIYDATCIFVDKIKEILLEQEALGDEIIFIGDKEHPEVKGIISFGKKVKVFKNLKELKENPVDSSKEYSVLTQTTLNKSKFLEIKEYLEKNYSKAKIFDRICGATSERQEATKKLAKECDIVIVIGDLKSSNSKKLLEVALAENLKSYLVQNETELDLSIFSKNMKVGITAGASTPEDIIKKIENKIRGNFDV</sequence>
<keyword evidence="4 5" id="KW-0411">Iron-sulfur</keyword>
<reference evidence="7" key="1">
    <citation type="submission" date="2023-07" db="EMBL/GenBank/DDBJ databases">
        <authorList>
            <person name="Colorado M.A."/>
            <person name="Villamil L.M."/>
            <person name="Melo J.F."/>
            <person name="Rodriguez J.A."/>
            <person name="Ruiz R.Y."/>
        </authorList>
    </citation>
    <scope>NUCLEOTIDE SEQUENCE [LARGE SCALE GENOMIC DNA]</scope>
    <source>
        <strain evidence="7">C33</strain>
    </source>
</reference>
<feature type="binding site" evidence="5">
    <location>
        <position position="12"/>
    </location>
    <ligand>
        <name>[4Fe-4S] cluster</name>
        <dbReference type="ChEBI" id="CHEBI:49883"/>
    </ligand>
</feature>
<feature type="binding site" evidence="5">
    <location>
        <position position="225"/>
    </location>
    <ligand>
        <name>(2E)-4-hydroxy-3-methylbut-2-enyl diphosphate</name>
        <dbReference type="ChEBI" id="CHEBI:128753"/>
    </ligand>
</feature>
<dbReference type="EC" id="1.17.7.4" evidence="5"/>
<dbReference type="RefSeq" id="WP_320313854.1">
    <property type="nucleotide sequence ID" value="NZ_JAVIKH010000010.1"/>
</dbReference>
<keyword evidence="3 5" id="KW-0408">Iron</keyword>
<comment type="pathway">
    <text evidence="5">Isoprenoid biosynthesis; dimethylallyl diphosphate biosynthesis; dimethylallyl diphosphate from (2E)-4-hydroxy-3-methylbutenyl diphosphate: step 1/1.</text>
</comment>
<name>A0ABU4WA86_9FUSO</name>
<comment type="function">
    <text evidence="5">Catalyzes the conversion of 1-hydroxy-2-methyl-2-(E)-butenyl 4-diphosphate (HMBPP) into a mixture of isopentenyl diphosphate (IPP) and dimethylallyl diphosphate (DMAPP). Acts in the terminal step of the DOXP/MEP pathway for isoprenoid precursor biosynthesis.</text>
</comment>
<feature type="binding site" evidence="5">
    <location>
        <position position="227"/>
    </location>
    <ligand>
        <name>isopentenyl diphosphate</name>
        <dbReference type="ChEBI" id="CHEBI:128769"/>
    </ligand>
</feature>
<feature type="binding site" evidence="5">
    <location>
        <position position="80"/>
    </location>
    <ligand>
        <name>dimethylallyl diphosphate</name>
        <dbReference type="ChEBI" id="CHEBI:57623"/>
    </ligand>
</feature>
<dbReference type="CDD" id="cd13944">
    <property type="entry name" value="lytB_ispH"/>
    <property type="match status" value="1"/>
</dbReference>
<keyword evidence="5" id="KW-0414">Isoprene biosynthesis</keyword>
<dbReference type="Proteomes" id="UP001279681">
    <property type="component" value="Unassembled WGS sequence"/>
</dbReference>
<comment type="cofactor">
    <cofactor evidence="5">
        <name>[4Fe-4S] cluster</name>
        <dbReference type="ChEBI" id="CHEBI:49883"/>
    </cofactor>
    <text evidence="5">Binds 1 [4Fe-4S] cluster per subunit.</text>
</comment>
<dbReference type="Pfam" id="PF02401">
    <property type="entry name" value="LYTB"/>
    <property type="match status" value="1"/>
</dbReference>
<feature type="binding site" evidence="5">
    <location>
        <position position="226"/>
    </location>
    <ligand>
        <name>isopentenyl diphosphate</name>
        <dbReference type="ChEBI" id="CHEBI:128769"/>
    </ligand>
</feature>
<evidence type="ECO:0000313" key="7">
    <source>
        <dbReference type="Proteomes" id="UP001279681"/>
    </source>
</evidence>
<feature type="binding site" evidence="5">
    <location>
        <position position="169"/>
    </location>
    <ligand>
        <name>(2E)-4-hydroxy-3-methylbut-2-enyl diphosphate</name>
        <dbReference type="ChEBI" id="CHEBI:128753"/>
    </ligand>
</feature>
<feature type="binding site" evidence="5">
    <location>
        <position position="130"/>
    </location>
    <ligand>
        <name>dimethylallyl diphosphate</name>
        <dbReference type="ChEBI" id="CHEBI:57623"/>
    </ligand>
</feature>
<dbReference type="PANTHER" id="PTHR30426:SF0">
    <property type="entry name" value="4-HYDROXY-3-METHYLBUT-2-ENYL DIPHOSPHATE REDUCTASE"/>
    <property type="match status" value="1"/>
</dbReference>
<evidence type="ECO:0000313" key="6">
    <source>
        <dbReference type="EMBL" id="MDX8336453.1"/>
    </source>
</evidence>
<feature type="binding site" evidence="5">
    <location>
        <position position="226"/>
    </location>
    <ligand>
        <name>(2E)-4-hydroxy-3-methylbut-2-enyl diphosphate</name>
        <dbReference type="ChEBI" id="CHEBI:128753"/>
    </ligand>
</feature>
<feature type="binding site" evidence="5">
    <location>
        <position position="80"/>
    </location>
    <ligand>
        <name>(2E)-4-hydroxy-3-methylbut-2-enyl diphosphate</name>
        <dbReference type="ChEBI" id="CHEBI:128753"/>
    </ligand>
</feature>
<comment type="pathway">
    <text evidence="5">Isoprenoid biosynthesis; isopentenyl diphosphate biosynthesis via DXP pathway; isopentenyl diphosphate from 1-deoxy-D-xylulose 5-phosphate: step 6/6.</text>
</comment>
<evidence type="ECO:0000256" key="4">
    <source>
        <dbReference type="ARBA" id="ARBA00023014"/>
    </source>
</evidence>
<feature type="binding site" evidence="5">
    <location>
        <position position="227"/>
    </location>
    <ligand>
        <name>dimethylallyl diphosphate</name>
        <dbReference type="ChEBI" id="CHEBI:57623"/>
    </ligand>
</feature>
<feature type="binding site" evidence="5">
    <location>
        <position position="269"/>
    </location>
    <ligand>
        <name>(2E)-4-hydroxy-3-methylbut-2-enyl diphosphate</name>
        <dbReference type="ChEBI" id="CHEBI:128753"/>
    </ligand>
</feature>
<feature type="binding site" evidence="5">
    <location>
        <position position="41"/>
    </location>
    <ligand>
        <name>(2E)-4-hydroxy-3-methylbut-2-enyl diphosphate</name>
        <dbReference type="ChEBI" id="CHEBI:128753"/>
    </ligand>
</feature>
<feature type="binding site" evidence="5">
    <location>
        <position position="130"/>
    </location>
    <ligand>
        <name>(2E)-4-hydroxy-3-methylbut-2-enyl diphosphate</name>
        <dbReference type="ChEBI" id="CHEBI:128753"/>
    </ligand>
</feature>
<keyword evidence="5 6" id="KW-0560">Oxidoreductase</keyword>
<proteinExistence type="inferred from homology"/>
<feature type="binding site" evidence="5">
    <location>
        <position position="80"/>
    </location>
    <ligand>
        <name>isopentenyl diphosphate</name>
        <dbReference type="ChEBI" id="CHEBI:128769"/>
    </ligand>
</feature>
<dbReference type="InterPro" id="IPR003451">
    <property type="entry name" value="LytB/IspH"/>
</dbReference>